<organism evidence="1 2">
    <name type="scientific">Rhodoplanes tepidamans</name>
    <name type="common">Rhodoplanes cryptolactis</name>
    <dbReference type="NCBI Taxonomy" id="200616"/>
    <lineage>
        <taxon>Bacteria</taxon>
        <taxon>Pseudomonadati</taxon>
        <taxon>Pseudomonadota</taxon>
        <taxon>Alphaproteobacteria</taxon>
        <taxon>Hyphomicrobiales</taxon>
        <taxon>Nitrobacteraceae</taxon>
        <taxon>Rhodoplanes</taxon>
    </lineage>
</organism>
<dbReference type="EMBL" id="JAQQLI010000001">
    <property type="protein sequence ID" value="MDC7784081.1"/>
    <property type="molecule type" value="Genomic_DNA"/>
</dbReference>
<reference evidence="1" key="1">
    <citation type="journal article" date="2023" name="Microbiol Resour">
        <title>Genome Sequences of Rhodoplanes serenus and Two Thermotolerant Strains, Rhodoplanes tepidamans and 'Rhodoplanes cryptolactis,' Further Refine the Genus.</title>
        <authorList>
            <person name="Rayyan A.A."/>
            <person name="Kyndt J.A."/>
        </authorList>
    </citation>
    <scope>NUCLEOTIDE SEQUENCE</scope>
    <source>
        <strain evidence="1">DSM 9987</strain>
    </source>
</reference>
<keyword evidence="2" id="KW-1185">Reference proteome</keyword>
<comment type="caution">
    <text evidence="1">The sequence shown here is derived from an EMBL/GenBank/DDBJ whole genome shotgun (WGS) entry which is preliminary data.</text>
</comment>
<evidence type="ECO:0000313" key="1">
    <source>
        <dbReference type="EMBL" id="MDC7784081.1"/>
    </source>
</evidence>
<dbReference type="RefSeq" id="WP_272774933.1">
    <property type="nucleotide sequence ID" value="NZ_JAQQLI010000001.1"/>
</dbReference>
<accession>A0ABT5J305</accession>
<protein>
    <submittedName>
        <fullName evidence="1">Uncharacterized protein</fullName>
    </submittedName>
</protein>
<evidence type="ECO:0000313" key="2">
    <source>
        <dbReference type="Proteomes" id="UP001165652"/>
    </source>
</evidence>
<sequence length="226" mass="25998">MTTIAQVKTLVRPLLERHADLGLAGRWIYVKPVHHLARVVLIDRQLDPNKFRPRWAVAHLFEARRFLPLNWGELLLNERSETPGSWKVTDADLALAMTEAIETHALPVLRGIVSLDDYLTFVSGHYFRHKLFDWPHVKIVIDVALGHLDAARALRDANVDRFGDDPAYDEEGRAKYRRIRQLCARLDADDRPGLAALLHEWEAITVKNLKIEKLWEPTPFPLELEA</sequence>
<reference evidence="1" key="2">
    <citation type="submission" date="2023-02" db="EMBL/GenBank/DDBJ databases">
        <authorList>
            <person name="Rayyan A."/>
            <person name="Meyer T."/>
            <person name="Kyndt J.A."/>
        </authorList>
    </citation>
    <scope>NUCLEOTIDE SEQUENCE</scope>
    <source>
        <strain evidence="1">DSM 9987</strain>
    </source>
</reference>
<gene>
    <name evidence="1" type="ORF">PQJ73_00155</name>
</gene>
<proteinExistence type="predicted"/>
<dbReference type="Proteomes" id="UP001165652">
    <property type="component" value="Unassembled WGS sequence"/>
</dbReference>
<name>A0ABT5J305_RHOTP</name>